<feature type="transmembrane region" description="Helical" evidence="5">
    <location>
        <begin position="170"/>
        <end position="192"/>
    </location>
</feature>
<dbReference type="Proteomes" id="UP001519308">
    <property type="component" value="Unassembled WGS sequence"/>
</dbReference>
<feature type="transmembrane region" description="Helical" evidence="5">
    <location>
        <begin position="44"/>
        <end position="63"/>
    </location>
</feature>
<dbReference type="SUPFAM" id="SSF144091">
    <property type="entry name" value="Rhomboid-like"/>
    <property type="match status" value="1"/>
</dbReference>
<feature type="transmembrane region" description="Helical" evidence="5">
    <location>
        <begin position="20"/>
        <end position="38"/>
    </location>
</feature>
<evidence type="ECO:0000313" key="6">
    <source>
        <dbReference type="EMBL" id="MBP2022475.1"/>
    </source>
</evidence>
<keyword evidence="2 5" id="KW-0812">Transmembrane</keyword>
<name>A0ABS4K3W3_9CLOT</name>
<comment type="subcellular location">
    <subcellularLocation>
        <location evidence="1">Membrane</location>
        <topology evidence="1">Multi-pass membrane protein</topology>
    </subcellularLocation>
</comment>
<dbReference type="Gene3D" id="1.20.1540.10">
    <property type="entry name" value="Rhomboid-like"/>
    <property type="match status" value="1"/>
</dbReference>
<evidence type="ECO:0000256" key="1">
    <source>
        <dbReference type="ARBA" id="ARBA00004141"/>
    </source>
</evidence>
<keyword evidence="4 5" id="KW-0472">Membrane</keyword>
<keyword evidence="6" id="KW-0645">Protease</keyword>
<feature type="transmembrane region" description="Helical" evidence="5">
    <location>
        <begin position="103"/>
        <end position="124"/>
    </location>
</feature>
<evidence type="ECO:0000256" key="3">
    <source>
        <dbReference type="ARBA" id="ARBA00022989"/>
    </source>
</evidence>
<evidence type="ECO:0000256" key="2">
    <source>
        <dbReference type="ARBA" id="ARBA00022692"/>
    </source>
</evidence>
<dbReference type="EMBL" id="JAGGLL010000016">
    <property type="protein sequence ID" value="MBP2022475.1"/>
    <property type="molecule type" value="Genomic_DNA"/>
</dbReference>
<dbReference type="GO" id="GO:0008233">
    <property type="term" value="F:peptidase activity"/>
    <property type="evidence" value="ECO:0007669"/>
    <property type="project" value="UniProtKB-KW"/>
</dbReference>
<keyword evidence="7" id="KW-1185">Reference proteome</keyword>
<feature type="transmembrane region" description="Helical" evidence="5">
    <location>
        <begin position="75"/>
        <end position="91"/>
    </location>
</feature>
<proteinExistence type="predicted"/>
<sequence length="272" mass="31887">MNFLDKLERKYGRYAIRDLMKYIVILNFAVYLIAYVVFPKGYLASWLALVPSLVLKGQVWRLFTFIFLPPYRSTFWILFTLYFYYMLGSALEQEWGSFKFNIYYLTGIIGTIIAAFLGGGIGYAEYLNMSLFLAFAYIYPNYELMLFFVLPLKVKYLALIDVLLLLKDFIGGPFTIKLVIIAAFINFFLFFGKDMLSHVNTRKKVVNNRKNFKDNRPKVIYIYRCSICGATEKSHPNMEFRYCSKCDGHHAYCSEHLLNHEHIKEDKASENK</sequence>
<reference evidence="6 7" key="1">
    <citation type="submission" date="2021-03" db="EMBL/GenBank/DDBJ databases">
        <title>Genomic Encyclopedia of Type Strains, Phase IV (KMG-IV): sequencing the most valuable type-strain genomes for metagenomic binning, comparative biology and taxonomic classification.</title>
        <authorList>
            <person name="Goeker M."/>
        </authorList>
    </citation>
    <scope>NUCLEOTIDE SEQUENCE [LARGE SCALE GENOMIC DNA]</scope>
    <source>
        <strain evidence="6 7">DSM 28650</strain>
    </source>
</reference>
<keyword evidence="6" id="KW-0378">Hydrolase</keyword>
<dbReference type="GO" id="GO:0006508">
    <property type="term" value="P:proteolysis"/>
    <property type="evidence" value="ECO:0007669"/>
    <property type="project" value="UniProtKB-KW"/>
</dbReference>
<protein>
    <submittedName>
        <fullName evidence="6">Membrane associated rhomboid family serine protease</fullName>
    </submittedName>
</protein>
<feature type="transmembrane region" description="Helical" evidence="5">
    <location>
        <begin position="131"/>
        <end position="150"/>
    </location>
</feature>
<gene>
    <name evidence="6" type="ORF">J2Z44_002296</name>
</gene>
<organism evidence="6 7">
    <name type="scientific">Clostridium punense</name>
    <dbReference type="NCBI Taxonomy" id="1054297"/>
    <lineage>
        <taxon>Bacteria</taxon>
        <taxon>Bacillati</taxon>
        <taxon>Bacillota</taxon>
        <taxon>Clostridia</taxon>
        <taxon>Eubacteriales</taxon>
        <taxon>Clostridiaceae</taxon>
        <taxon>Clostridium</taxon>
    </lineage>
</organism>
<keyword evidence="3 5" id="KW-1133">Transmembrane helix</keyword>
<dbReference type="InterPro" id="IPR035952">
    <property type="entry name" value="Rhomboid-like_sf"/>
</dbReference>
<dbReference type="RefSeq" id="WP_209649579.1">
    <property type="nucleotide sequence ID" value="NZ_JAGGLL010000016.1"/>
</dbReference>
<evidence type="ECO:0000313" key="7">
    <source>
        <dbReference type="Proteomes" id="UP001519308"/>
    </source>
</evidence>
<comment type="caution">
    <text evidence="6">The sequence shown here is derived from an EMBL/GenBank/DDBJ whole genome shotgun (WGS) entry which is preliminary data.</text>
</comment>
<evidence type="ECO:0000256" key="4">
    <source>
        <dbReference type="ARBA" id="ARBA00023136"/>
    </source>
</evidence>
<accession>A0ABS4K3W3</accession>
<evidence type="ECO:0000256" key="5">
    <source>
        <dbReference type="SAM" id="Phobius"/>
    </source>
</evidence>